<dbReference type="AlphaFoldDB" id="A0A9D2KA30"/>
<keyword evidence="3 10" id="KW-0560">Oxidoreductase</keyword>
<dbReference type="InterPro" id="IPR013328">
    <property type="entry name" value="6PGD_dom2"/>
</dbReference>
<evidence type="ECO:0000256" key="4">
    <source>
        <dbReference type="ARBA" id="ARBA00023098"/>
    </source>
</evidence>
<evidence type="ECO:0000256" key="1">
    <source>
        <dbReference type="ARBA" id="ARBA00011009"/>
    </source>
</evidence>
<dbReference type="EMBL" id="DXAW01000093">
    <property type="protein sequence ID" value="HIZ85835.1"/>
    <property type="molecule type" value="Genomic_DNA"/>
</dbReference>
<comment type="catalytic activity">
    <reaction evidence="11">
        <text>sn-glycerol 3-phosphate + NADP(+) = dihydroxyacetone phosphate + NADPH + H(+)</text>
        <dbReference type="Rhea" id="RHEA:11096"/>
        <dbReference type="ChEBI" id="CHEBI:15378"/>
        <dbReference type="ChEBI" id="CHEBI:57597"/>
        <dbReference type="ChEBI" id="CHEBI:57642"/>
        <dbReference type="ChEBI" id="CHEBI:57783"/>
        <dbReference type="ChEBI" id="CHEBI:58349"/>
        <dbReference type="EC" id="1.1.1.94"/>
    </reaction>
</comment>
<dbReference type="InterPro" id="IPR008927">
    <property type="entry name" value="6-PGluconate_DH-like_C_sf"/>
</dbReference>
<dbReference type="GO" id="GO:0008654">
    <property type="term" value="P:phospholipid biosynthetic process"/>
    <property type="evidence" value="ECO:0007669"/>
    <property type="project" value="UniProtKB-KW"/>
</dbReference>
<keyword evidence="4" id="KW-0443">Lipid metabolism</keyword>
<dbReference type="GO" id="GO:0051287">
    <property type="term" value="F:NAD binding"/>
    <property type="evidence" value="ECO:0007669"/>
    <property type="project" value="InterPro"/>
</dbReference>
<name>A0A9D2KA30_9BACT</name>
<proteinExistence type="inferred from homology"/>
<dbReference type="SUPFAM" id="SSF51735">
    <property type="entry name" value="NAD(P)-binding Rossmann-fold domains"/>
    <property type="match status" value="1"/>
</dbReference>
<evidence type="ECO:0000256" key="6">
    <source>
        <dbReference type="ARBA" id="ARBA00023264"/>
    </source>
</evidence>
<dbReference type="GO" id="GO:0005829">
    <property type="term" value="C:cytosol"/>
    <property type="evidence" value="ECO:0007669"/>
    <property type="project" value="TreeGrafter"/>
</dbReference>
<keyword evidence="9 10" id="KW-0520">NAD</keyword>
<comment type="similarity">
    <text evidence="1 10">Belongs to the NAD-dependent glycerol-3-phosphate dehydrogenase family.</text>
</comment>
<dbReference type="InterPro" id="IPR011128">
    <property type="entry name" value="G3P_DH_NAD-dep_N"/>
</dbReference>
<dbReference type="PANTHER" id="PTHR11728">
    <property type="entry name" value="GLYCEROL-3-PHOSPHATE DEHYDROGENASE"/>
    <property type="match status" value="1"/>
</dbReference>
<dbReference type="GO" id="GO:0046168">
    <property type="term" value="P:glycerol-3-phosphate catabolic process"/>
    <property type="evidence" value="ECO:0007669"/>
    <property type="project" value="InterPro"/>
</dbReference>
<dbReference type="Gene3D" id="3.40.50.720">
    <property type="entry name" value="NAD(P)-binding Rossmann-like Domain"/>
    <property type="match status" value="1"/>
</dbReference>
<dbReference type="PIRSF" id="PIRSF000114">
    <property type="entry name" value="Glycerol-3-P_dh"/>
    <property type="match status" value="1"/>
</dbReference>
<evidence type="ECO:0000256" key="5">
    <source>
        <dbReference type="ARBA" id="ARBA00023209"/>
    </source>
</evidence>
<dbReference type="Pfam" id="PF07479">
    <property type="entry name" value="NAD_Gly3P_dh_C"/>
    <property type="match status" value="1"/>
</dbReference>
<evidence type="ECO:0000313" key="15">
    <source>
        <dbReference type="Proteomes" id="UP000824115"/>
    </source>
</evidence>
<dbReference type="PANTHER" id="PTHR11728:SF1">
    <property type="entry name" value="GLYCEROL-3-PHOSPHATE DEHYDROGENASE [NAD(+)] 2, CHLOROPLASTIC"/>
    <property type="match status" value="1"/>
</dbReference>
<evidence type="ECO:0000256" key="11">
    <source>
        <dbReference type="RuleBase" id="RU000439"/>
    </source>
</evidence>
<keyword evidence="5" id="KW-0594">Phospholipid biosynthesis</keyword>
<evidence type="ECO:0000256" key="8">
    <source>
        <dbReference type="PIRSR" id="PIRSR000114-2"/>
    </source>
</evidence>
<feature type="binding site" evidence="9">
    <location>
        <position position="266"/>
    </location>
    <ligand>
        <name>NAD(+)</name>
        <dbReference type="ChEBI" id="CHEBI:57540"/>
    </ligand>
</feature>
<evidence type="ECO:0000256" key="2">
    <source>
        <dbReference type="ARBA" id="ARBA00022516"/>
    </source>
</evidence>
<dbReference type="PRINTS" id="PR00077">
    <property type="entry name" value="GPDHDRGNASE"/>
</dbReference>
<feature type="binding site" evidence="9">
    <location>
        <position position="150"/>
    </location>
    <ligand>
        <name>NAD(+)</name>
        <dbReference type="ChEBI" id="CHEBI:57540"/>
    </ligand>
</feature>
<feature type="binding site" evidence="8">
    <location>
        <position position="116"/>
    </location>
    <ligand>
        <name>substrate</name>
    </ligand>
</feature>
<dbReference type="Pfam" id="PF01210">
    <property type="entry name" value="NAD_Gly3P_dh_N"/>
    <property type="match status" value="1"/>
</dbReference>
<evidence type="ECO:0000256" key="9">
    <source>
        <dbReference type="PIRSR" id="PIRSR000114-3"/>
    </source>
</evidence>
<reference evidence="14" key="1">
    <citation type="journal article" date="2021" name="PeerJ">
        <title>Extensive microbial diversity within the chicken gut microbiome revealed by metagenomics and culture.</title>
        <authorList>
            <person name="Gilroy R."/>
            <person name="Ravi A."/>
            <person name="Getino M."/>
            <person name="Pursley I."/>
            <person name="Horton D.L."/>
            <person name="Alikhan N.F."/>
            <person name="Baker D."/>
            <person name="Gharbi K."/>
            <person name="Hall N."/>
            <person name="Watson M."/>
            <person name="Adriaenssens E.M."/>
            <person name="Foster-Nyarko E."/>
            <person name="Jarju S."/>
            <person name="Secka A."/>
            <person name="Antonio M."/>
            <person name="Oren A."/>
            <person name="Chaudhuri R.R."/>
            <person name="La Ragione R."/>
            <person name="Hildebrand F."/>
            <person name="Pallen M.J."/>
        </authorList>
    </citation>
    <scope>NUCLEOTIDE SEQUENCE</scope>
    <source>
        <strain evidence="14">Gambia16-554</strain>
    </source>
</reference>
<dbReference type="Proteomes" id="UP000824115">
    <property type="component" value="Unassembled WGS sequence"/>
</dbReference>
<evidence type="ECO:0000259" key="12">
    <source>
        <dbReference type="Pfam" id="PF01210"/>
    </source>
</evidence>
<feature type="binding site" evidence="8">
    <location>
        <begin position="266"/>
        <end position="267"/>
    </location>
    <ligand>
        <name>substrate</name>
    </ligand>
</feature>
<evidence type="ECO:0000256" key="7">
    <source>
        <dbReference type="PIRSR" id="PIRSR000114-1"/>
    </source>
</evidence>
<keyword evidence="2" id="KW-0444">Lipid biosynthesis</keyword>
<organism evidence="14 15">
    <name type="scientific">Candidatus Coprenecus stercoravium</name>
    <dbReference type="NCBI Taxonomy" id="2840735"/>
    <lineage>
        <taxon>Bacteria</taxon>
        <taxon>Pseudomonadati</taxon>
        <taxon>Bacteroidota</taxon>
        <taxon>Bacteroidia</taxon>
        <taxon>Bacteroidales</taxon>
        <taxon>Rikenellaceae</taxon>
        <taxon>Rikenellaceae incertae sedis</taxon>
        <taxon>Candidatus Coprenecus</taxon>
    </lineage>
</organism>
<dbReference type="SUPFAM" id="SSF48179">
    <property type="entry name" value="6-phosphogluconate dehydrogenase C-terminal domain-like"/>
    <property type="match status" value="1"/>
</dbReference>
<dbReference type="PROSITE" id="PS00957">
    <property type="entry name" value="NAD_G3PDH"/>
    <property type="match status" value="1"/>
</dbReference>
<dbReference type="Gene3D" id="1.10.1040.10">
    <property type="entry name" value="N-(1-d-carboxylethyl)-l-norvaline Dehydrogenase, domain 2"/>
    <property type="match status" value="1"/>
</dbReference>
<dbReference type="InterPro" id="IPR006109">
    <property type="entry name" value="G3P_DH_NAD-dep_C"/>
</dbReference>
<dbReference type="InterPro" id="IPR036291">
    <property type="entry name" value="NAD(P)-bd_dom_sf"/>
</dbReference>
<dbReference type="InterPro" id="IPR006168">
    <property type="entry name" value="G3P_DH_NAD-dep"/>
</dbReference>
<reference evidence="14" key="2">
    <citation type="submission" date="2021-04" db="EMBL/GenBank/DDBJ databases">
        <authorList>
            <person name="Gilroy R."/>
        </authorList>
    </citation>
    <scope>NUCLEOTIDE SEQUENCE</scope>
    <source>
        <strain evidence="14">Gambia16-554</strain>
    </source>
</reference>
<comment type="caution">
    <text evidence="14">The sequence shown here is derived from an EMBL/GenBank/DDBJ whole genome shotgun (WGS) entry which is preliminary data.</text>
</comment>
<keyword evidence="6" id="KW-1208">Phospholipid metabolism</keyword>
<dbReference type="EC" id="1.1.1.94" evidence="11"/>
<dbReference type="GO" id="GO:0005975">
    <property type="term" value="P:carbohydrate metabolic process"/>
    <property type="evidence" value="ECO:0007669"/>
    <property type="project" value="InterPro"/>
</dbReference>
<evidence type="ECO:0000256" key="3">
    <source>
        <dbReference type="ARBA" id="ARBA00023002"/>
    </source>
</evidence>
<feature type="active site" description="Proton acceptor" evidence="7">
    <location>
        <position position="201"/>
    </location>
</feature>
<sequence length="339" mass="37909">MKQIQSKLKEDPVFGVIGGGSWATALVKLLSDNGVSLNWYMRDTAAAEHIEKYHHHSKYLTSVELDADSFTLTNNIDYVVRESDILLFVIPSAYFLSEVSKVTVSYDDKLLLSAVKGFVGDKYRTVAEYFHHDHKVPFDRIGVISGPCHAEEVGMERLSYITLSSKYQEVAEYLCSFFKNYYVNTIAGTDIYGVEYAAALKNVYAIAAGICYGAGYGDNFMAVLTASCFREMKEFINVTNPDSRRNTSRSAYLGDLLVTCNSPFSRNRNFGSMLGKGYSVQTAMLEMNQVAEGYYATKAIHEINGRYGVDMPIAAAVYSILYEKQPAVQVMRSIEDKLM</sequence>
<accession>A0A9D2KA30</accession>
<evidence type="ECO:0000313" key="14">
    <source>
        <dbReference type="EMBL" id="HIZ85835.1"/>
    </source>
</evidence>
<feature type="domain" description="Glycerol-3-phosphate dehydrogenase NAD-dependent N-terminal" evidence="12">
    <location>
        <begin position="15"/>
        <end position="170"/>
    </location>
</feature>
<gene>
    <name evidence="14" type="ORF">IAC04_05040</name>
</gene>
<dbReference type="GO" id="GO:0047952">
    <property type="term" value="F:glycerol-3-phosphate dehydrogenase [NAD(P)+] activity"/>
    <property type="evidence" value="ECO:0007669"/>
    <property type="project" value="UniProtKB-EC"/>
</dbReference>
<evidence type="ECO:0000259" key="13">
    <source>
        <dbReference type="Pfam" id="PF07479"/>
    </source>
</evidence>
<feature type="domain" description="Glycerol-3-phosphate dehydrogenase NAD-dependent C-terminal" evidence="13">
    <location>
        <begin position="190"/>
        <end position="331"/>
    </location>
</feature>
<protein>
    <recommendedName>
        <fullName evidence="11">Glycerol-3-phosphate dehydrogenase</fullName>
        <ecNumber evidence="11">1.1.1.94</ecNumber>
    </recommendedName>
</protein>
<evidence type="ECO:0000256" key="10">
    <source>
        <dbReference type="RuleBase" id="RU000437"/>
    </source>
</evidence>